<name>A0A9P4VVB5_9PEZI</name>
<dbReference type="OrthoDB" id="2893324at2759"/>
<sequence length="209" mass="23186">MASQTESSLTPTDRSSPSAVSNTNITVLPAPEQCERDLKQEAITIFLSGAIDKGSAIPWQDDVYQRLRSHPCLQQSFLSRPVVLFNPSRSDWDSTWIESPEFQPWHEQVTWELDKLAEADIVAVHLPATSQAPISMMEMSLVLGGGKQRLVVCCADKFWKRGNVEMMAERGHGKLVNNLDAMVTALVGAIQSVSIYKWGKLVSEEKTGK</sequence>
<reference evidence="2" key="1">
    <citation type="journal article" date="2020" name="Stud. Mycol.">
        <title>101 Dothideomycetes genomes: a test case for predicting lifestyles and emergence of pathogens.</title>
        <authorList>
            <person name="Haridas S."/>
            <person name="Albert R."/>
            <person name="Binder M."/>
            <person name="Bloem J."/>
            <person name="Labutti K."/>
            <person name="Salamov A."/>
            <person name="Andreopoulos B."/>
            <person name="Baker S."/>
            <person name="Barry K."/>
            <person name="Bills G."/>
            <person name="Bluhm B."/>
            <person name="Cannon C."/>
            <person name="Castanera R."/>
            <person name="Culley D."/>
            <person name="Daum C."/>
            <person name="Ezra D."/>
            <person name="Gonzalez J."/>
            <person name="Henrissat B."/>
            <person name="Kuo A."/>
            <person name="Liang C."/>
            <person name="Lipzen A."/>
            <person name="Lutzoni F."/>
            <person name="Magnuson J."/>
            <person name="Mondo S."/>
            <person name="Nolan M."/>
            <person name="Ohm R."/>
            <person name="Pangilinan J."/>
            <person name="Park H.-J."/>
            <person name="Ramirez L."/>
            <person name="Alfaro M."/>
            <person name="Sun H."/>
            <person name="Tritt A."/>
            <person name="Yoshinaga Y."/>
            <person name="Zwiers L.-H."/>
            <person name="Turgeon B."/>
            <person name="Goodwin S."/>
            <person name="Spatafora J."/>
            <person name="Crous P."/>
            <person name="Grigoriev I."/>
        </authorList>
    </citation>
    <scope>NUCLEOTIDE SEQUENCE</scope>
    <source>
        <strain evidence="2">CBS 101060</strain>
    </source>
</reference>
<dbReference type="EMBL" id="MU006091">
    <property type="protein sequence ID" value="KAF2841484.1"/>
    <property type="molecule type" value="Genomic_DNA"/>
</dbReference>
<dbReference type="AlphaFoldDB" id="A0A9P4VVB5"/>
<comment type="caution">
    <text evidence="2">The sequence shown here is derived from an EMBL/GenBank/DDBJ whole genome shotgun (WGS) entry which is preliminary data.</text>
</comment>
<evidence type="ECO:0000313" key="2">
    <source>
        <dbReference type="EMBL" id="KAF2841484.1"/>
    </source>
</evidence>
<gene>
    <name evidence="2" type="ORF">M501DRAFT_1000714</name>
</gene>
<evidence type="ECO:0000313" key="3">
    <source>
        <dbReference type="Proteomes" id="UP000799429"/>
    </source>
</evidence>
<dbReference type="Gene3D" id="3.40.50.450">
    <property type="match status" value="1"/>
</dbReference>
<dbReference type="Pfam" id="PF15891">
    <property type="entry name" value="Nuc_deoxyri_tr2"/>
    <property type="match status" value="1"/>
</dbReference>
<accession>A0A9P4VVB5</accession>
<organism evidence="2 3">
    <name type="scientific">Patellaria atrata CBS 101060</name>
    <dbReference type="NCBI Taxonomy" id="1346257"/>
    <lineage>
        <taxon>Eukaryota</taxon>
        <taxon>Fungi</taxon>
        <taxon>Dikarya</taxon>
        <taxon>Ascomycota</taxon>
        <taxon>Pezizomycotina</taxon>
        <taxon>Dothideomycetes</taxon>
        <taxon>Dothideomycetes incertae sedis</taxon>
        <taxon>Patellariales</taxon>
        <taxon>Patellariaceae</taxon>
        <taxon>Patellaria</taxon>
    </lineage>
</organism>
<dbReference type="Proteomes" id="UP000799429">
    <property type="component" value="Unassembled WGS sequence"/>
</dbReference>
<dbReference type="InterPro" id="IPR039470">
    <property type="entry name" value="Nuc_deoxyri_tr2"/>
</dbReference>
<keyword evidence="3" id="KW-1185">Reference proteome</keyword>
<feature type="region of interest" description="Disordered" evidence="1">
    <location>
        <begin position="1"/>
        <end position="25"/>
    </location>
</feature>
<evidence type="ECO:0000256" key="1">
    <source>
        <dbReference type="SAM" id="MobiDB-lite"/>
    </source>
</evidence>
<protein>
    <submittedName>
        <fullName evidence="2">Uncharacterized protein</fullName>
    </submittedName>
</protein>
<proteinExistence type="predicted"/>